<feature type="region of interest" description="Disordered" evidence="4">
    <location>
        <begin position="1998"/>
        <end position="2019"/>
    </location>
</feature>
<name>A0A849A7G2_9ACTN</name>
<keyword evidence="5" id="KW-0472">Membrane</keyword>
<feature type="compositionally biased region" description="Low complexity" evidence="4">
    <location>
        <begin position="1265"/>
        <end position="1281"/>
    </location>
</feature>
<feature type="compositionally biased region" description="Polar residues" evidence="4">
    <location>
        <begin position="1828"/>
        <end position="1843"/>
    </location>
</feature>
<dbReference type="PROSITE" id="PS50853">
    <property type="entry name" value="FN3"/>
    <property type="match status" value="6"/>
</dbReference>
<feature type="region of interest" description="Disordered" evidence="4">
    <location>
        <begin position="207"/>
        <end position="261"/>
    </location>
</feature>
<feature type="compositionally biased region" description="Pro residues" evidence="4">
    <location>
        <begin position="2282"/>
        <end position="2292"/>
    </location>
</feature>
<dbReference type="Gene3D" id="2.60.40.10">
    <property type="entry name" value="Immunoglobulins"/>
    <property type="match status" value="6"/>
</dbReference>
<feature type="domain" description="Fibronectin type-III" evidence="6">
    <location>
        <begin position="1918"/>
        <end position="2013"/>
    </location>
</feature>
<dbReference type="CDD" id="cd00063">
    <property type="entry name" value="FN3"/>
    <property type="match status" value="6"/>
</dbReference>
<dbReference type="EMBL" id="JABEND010000004">
    <property type="protein sequence ID" value="NNG35977.1"/>
    <property type="molecule type" value="Genomic_DNA"/>
</dbReference>
<feature type="domain" description="Fibronectin type-III" evidence="6">
    <location>
        <begin position="1823"/>
        <end position="1917"/>
    </location>
</feature>
<dbReference type="GO" id="GO:0016798">
    <property type="term" value="F:hydrolase activity, acting on glycosyl bonds"/>
    <property type="evidence" value="ECO:0007669"/>
    <property type="project" value="UniProtKB-KW"/>
</dbReference>
<keyword evidence="8" id="KW-1185">Reference proteome</keyword>
<feature type="domain" description="Fibronectin type-III" evidence="6">
    <location>
        <begin position="1641"/>
        <end position="1730"/>
    </location>
</feature>
<feature type="compositionally biased region" description="Polar residues" evidence="4">
    <location>
        <begin position="1712"/>
        <end position="1721"/>
    </location>
</feature>
<dbReference type="SMART" id="SM00060">
    <property type="entry name" value="FN3"/>
    <property type="match status" value="7"/>
</dbReference>
<proteinExistence type="predicted"/>
<feature type="region of interest" description="Disordered" evidence="4">
    <location>
        <begin position="1251"/>
        <end position="1281"/>
    </location>
</feature>
<dbReference type="InterPro" id="IPR050964">
    <property type="entry name" value="Striated_Muscle_Regulatory"/>
</dbReference>
<dbReference type="PANTHER" id="PTHR13817:SF73">
    <property type="entry name" value="FIBRONECTIN TYPE-III DOMAIN-CONTAINING PROTEIN"/>
    <property type="match status" value="1"/>
</dbReference>
<feature type="region of interest" description="Disordered" evidence="4">
    <location>
        <begin position="1305"/>
        <end position="1347"/>
    </location>
</feature>
<keyword evidence="2" id="KW-0378">Hydrolase</keyword>
<feature type="domain" description="Fibronectin type-III" evidence="6">
    <location>
        <begin position="2014"/>
        <end position="2099"/>
    </location>
</feature>
<dbReference type="RefSeq" id="WP_171199650.1">
    <property type="nucleotide sequence ID" value="NZ_JABEND010000004.1"/>
</dbReference>
<dbReference type="Pfam" id="PF00041">
    <property type="entry name" value="fn3"/>
    <property type="match status" value="4"/>
</dbReference>
<dbReference type="Pfam" id="PF17963">
    <property type="entry name" value="Big_9"/>
    <property type="match status" value="3"/>
</dbReference>
<feature type="domain" description="Fibronectin type-III" evidence="6">
    <location>
        <begin position="2105"/>
        <end position="2194"/>
    </location>
</feature>
<feature type="region of interest" description="Disordered" evidence="4">
    <location>
        <begin position="1799"/>
        <end position="1854"/>
    </location>
</feature>
<dbReference type="GO" id="GO:0000272">
    <property type="term" value="P:polysaccharide catabolic process"/>
    <property type="evidence" value="ECO:0007669"/>
    <property type="project" value="UniProtKB-KW"/>
</dbReference>
<comment type="caution">
    <text evidence="7">The sequence shown here is derived from an EMBL/GenBank/DDBJ whole genome shotgun (WGS) entry which is preliminary data.</text>
</comment>
<feature type="region of interest" description="Disordered" evidence="4">
    <location>
        <begin position="1712"/>
        <end position="1741"/>
    </location>
</feature>
<sequence length="2394" mass="246090">MSQQPGGAAPPSWPAGAVQQPPARNRRGLVVTAVICVLALVATAVVALATRSPGYAATTVTSQPQTAWVTKSDEMMVGSLNRQSAAVESPVYPDARDFQLLQSGPTVVLVDAKQHQLRVLDPVNAALSGKLLLPDQVSVAVSDSTVAVLDQKTGKLWLLPSTGLGAGELTSLPPAAGNSTDRIGGVVALAGDTAYIAAAGKGVLSTVQRPGTRAPGQPTAPQPSGSAVAPGSAAPASVAGSGPALPDLPAKTAQPLTRPLGADGAALTGATAANPAPVSIATVGDQPVVLDHVARRLLLPGKSFALPNSGESAGGSLTLQQSSQDAGFALVATDRAVLRVDLATGAISRAEASRPGRPVAPVYVAGCVSAAWAPTSGSTGDYLSWCGDERSNQDVTGVAGADQVTFRVNRDTVVLNNTGSGAVWMLDDKMTLVNNWDEIRRQPKEENTDADGQDTGAAGKVTSERQDCAAGMPPVTLKPDEYGVRPGRPRVLPVLDNDAQSSCAVLRISKVQAPKGVTASTVAGGAALQVTLPENADAPVQLTYTAGDGASHTGQATVTVTPQRADPLPPKKVRPSSTKMVAGGTVTRNVLSDWISPSGDDLWLTEAKSSNSDDLVNFSANGNISVTDSGTGGKKSIAFTVTDGTNSETGQLTIEVVDAADARAIADPISASGVVNTPITVNVLDSVFWPGKEQLRLVKVDPSKLAPPKADARLTATMDSTTGQATVTAATAGTYYLDFQVSAGSADPTSGVIRVDVTDPKKTTELPAPELKVAYLPEGGSTTVDLASTSGPPVAVQQVKAPAESGLVVQQSDMHLLRLSSPGRLAGGQTWVPYTVVSGEASAQGWLHVIGIAAQQTPSRPVAKDISVTVRAGNPIDLPMARYASDPQGLAVTPRPFRADQIEPDQGMLITTDAAIRYLAPRDGPTVGGRPVRTTYEVANSAGSTDSASLVITVLPAGDNSAPRTPQPTVLRTFAGGSGDVTLPLDGIDPDGDWVSATRIESTPELGMPTLTGPNTLRFRAFGKPGVENVKYTVQDAGGETSTGVVQVVIAPQPKIAQPPVLPNLEASVLPGRTISFDVLSKVTDPARLPVEFTAKDAVSVQGNHDPQFSVRVSGSALLITAGAREEQVPVTVSVRNSAGRTTRSTVQVNVSSKAPLLPPQAHDVYVTAKELQPDKKTAQVVLNPYVSNPSGTLDDLKTDAPAISKGLLTIAGPLTVKVPVRNDRQVLAYRVTNIDKRSAEALLVVPSRAELNLPPQTGDAEGTDAGNDDAPNSAGNADDAAAAAAKRAAASKAAAASRAAASKAAANSRAADSKTTANTTAETTPSSQAPRPTTSAAPPPPVFRPELTGQQLRVNAGTTVDVAIAEYLTGAAPGQQVSIADGPVGATVGSVTRTDAQTLRWKVPEDASGGAALTMLVTDGVSRPQQQAISAEIIPTKPAPPVLQGAELRVEPGAADSVALADATDYQPAPAGKGSQQPTYRLVSAADDGTGITAGIQGGALQVRAGLDVKRGASRTVTVRVTDGLGQTGEADFVVTVVGSTKPLAQVDNVSKTINEGQTASVNVLQGASNPFPDKPLKLVSVKQGDGYSMTFDPAGTISVTPKAGSRKLQIAFTVADATGDQQRQVTGTLIVQVLGKPDTPQVPRAENLGSRQVTLTWSAPADNGSPITGYLVQDASKGYRHECAASPCNLTDLTNNVGYRFTLTAVNAVGQSKPSSSTDVLRPDAAPDPPGRPTLKYGNGSLQVAWKEPANEGSPITGYDVEISPAPSGGGVRTVKGVSTSFDNLSNGTEYSVRVKAKNSADAPSDWSEPAAETPATKPETPSGLAVSSSEDAGQSRSISVNWKPGDTGGDQPEYTVTYTVDGATKSLAPTTDTSATIPDVQFGSDYSVTVQAENKAGKSGVSDAKTVKPYIAPEAPTGPKATATGDSQVVELSWGAPSSTNGYPLDHYAYSVNGGDQQPVGKQTSATVSGLQNGQDAKFTVYACTAAPDQGLQCSQPSESVTANPYGPPSAPSMKAVESPKAGQLAVSWDPAPTNGRDLAEYRVFRDGKQVYNGTNTSFTDTGLTNGQDYSYTVRQYTNADKSNFSEASAPKPGKPYDVPAAPPNLDAVATGNNSEFKLTWGATADGGDPITKIEVSVNGGGWEPLASDAPTSANKGGLENGTNYTFKIRAVNQRGSGAESNTTAAKYPYGPIGPVNNLRVTGQKQDSVTFSWDDPADNGVSPRTGAYTFAVDQGNLNGRSVTVPTSCGKDVTVTVTAKDAQGHGPGEATSATGTAAACPPPPPPPPQPKESVTMKHGAPRPCQTGGGTCYYLAMDYSNLPGGTYNVCFQFDNNGPGCWKQYSVNLSGNGSWSTNDVHGYDGAHYGQNQRTKGTVRLTGPATVTSPPFQWG</sequence>
<dbReference type="InterPro" id="IPR003961">
    <property type="entry name" value="FN3_dom"/>
</dbReference>
<feature type="compositionally biased region" description="Low complexity" evidence="4">
    <location>
        <begin position="1"/>
        <end position="17"/>
    </location>
</feature>
<feature type="transmembrane region" description="Helical" evidence="5">
    <location>
        <begin position="29"/>
        <end position="49"/>
    </location>
</feature>
<evidence type="ECO:0000256" key="5">
    <source>
        <dbReference type="SAM" id="Phobius"/>
    </source>
</evidence>
<dbReference type="PRINTS" id="PR00014">
    <property type="entry name" value="FNTYPEIII"/>
</dbReference>
<feature type="region of interest" description="Disordered" evidence="4">
    <location>
        <begin position="1"/>
        <end position="20"/>
    </location>
</feature>
<keyword evidence="3" id="KW-0624">Polysaccharide degradation</keyword>
<dbReference type="InterPro" id="IPR013783">
    <property type="entry name" value="Ig-like_fold"/>
</dbReference>
<keyword evidence="2" id="KW-0326">Glycosidase</keyword>
<feature type="compositionally biased region" description="Low complexity" evidence="4">
    <location>
        <begin position="2270"/>
        <end position="2281"/>
    </location>
</feature>
<keyword evidence="5" id="KW-1133">Transmembrane helix</keyword>
<protein>
    <recommendedName>
        <fullName evidence="6">Fibronectin type-III domain-containing protein</fullName>
    </recommendedName>
</protein>
<feature type="region of interest" description="Disordered" evidence="4">
    <location>
        <begin position="2263"/>
        <end position="2301"/>
    </location>
</feature>
<keyword evidence="5" id="KW-0812">Transmembrane</keyword>
<evidence type="ECO:0000256" key="1">
    <source>
        <dbReference type="ARBA" id="ARBA00022737"/>
    </source>
</evidence>
<evidence type="ECO:0000256" key="3">
    <source>
        <dbReference type="ARBA" id="ARBA00023326"/>
    </source>
</evidence>
<dbReference type="PANTHER" id="PTHR13817">
    <property type="entry name" value="TITIN"/>
    <property type="match status" value="1"/>
</dbReference>
<evidence type="ECO:0000256" key="2">
    <source>
        <dbReference type="ARBA" id="ARBA00023295"/>
    </source>
</evidence>
<feature type="compositionally biased region" description="Low complexity" evidence="4">
    <location>
        <begin position="222"/>
        <end position="244"/>
    </location>
</feature>
<evidence type="ECO:0000256" key="4">
    <source>
        <dbReference type="SAM" id="MobiDB-lite"/>
    </source>
</evidence>
<gene>
    <name evidence="7" type="ORF">HKD39_09675</name>
</gene>
<dbReference type="SUPFAM" id="SSF49265">
    <property type="entry name" value="Fibronectin type III"/>
    <property type="match status" value="4"/>
</dbReference>
<organism evidence="7 8">
    <name type="scientific">Nakamurella aerolata</name>
    <dbReference type="NCBI Taxonomy" id="1656892"/>
    <lineage>
        <taxon>Bacteria</taxon>
        <taxon>Bacillati</taxon>
        <taxon>Actinomycetota</taxon>
        <taxon>Actinomycetes</taxon>
        <taxon>Nakamurellales</taxon>
        <taxon>Nakamurellaceae</taxon>
        <taxon>Nakamurella</taxon>
    </lineage>
</organism>
<evidence type="ECO:0000259" key="6">
    <source>
        <dbReference type="PROSITE" id="PS50853"/>
    </source>
</evidence>
<reference evidence="7 8" key="1">
    <citation type="submission" date="2020-05" db="EMBL/GenBank/DDBJ databases">
        <title>Nakamurella sp. DB0629 isolated from air conditioner.</title>
        <authorList>
            <person name="Kim D.H."/>
            <person name="Kim D.-U."/>
        </authorList>
    </citation>
    <scope>NUCLEOTIDE SEQUENCE [LARGE SCALE GENOMIC DNA]</scope>
    <source>
        <strain evidence="7 8">DB0629</strain>
    </source>
</reference>
<dbReference type="InterPro" id="IPR036116">
    <property type="entry name" value="FN3_sf"/>
</dbReference>
<keyword evidence="1" id="KW-0677">Repeat</keyword>
<accession>A0A849A7G2</accession>
<dbReference type="Proteomes" id="UP000562984">
    <property type="component" value="Unassembled WGS sequence"/>
</dbReference>
<feature type="compositionally biased region" description="Low complexity" evidence="4">
    <location>
        <begin position="1305"/>
        <end position="1337"/>
    </location>
</feature>
<feature type="domain" description="Fibronectin type-III" evidence="6">
    <location>
        <begin position="1731"/>
        <end position="1822"/>
    </location>
</feature>
<evidence type="ECO:0000313" key="7">
    <source>
        <dbReference type="EMBL" id="NNG35977.1"/>
    </source>
</evidence>
<keyword evidence="3" id="KW-0119">Carbohydrate metabolism</keyword>
<evidence type="ECO:0000313" key="8">
    <source>
        <dbReference type="Proteomes" id="UP000562984"/>
    </source>
</evidence>